<keyword evidence="3" id="KW-1003">Cell membrane</keyword>
<dbReference type="Gene3D" id="1.10.3860.10">
    <property type="entry name" value="Sodium:dicarboxylate symporter"/>
    <property type="match status" value="1"/>
</dbReference>
<evidence type="ECO:0000256" key="4">
    <source>
        <dbReference type="ARBA" id="ARBA00022692"/>
    </source>
</evidence>
<evidence type="ECO:0000256" key="3">
    <source>
        <dbReference type="ARBA" id="ARBA00022475"/>
    </source>
</evidence>
<organism evidence="8 9">
    <name type="scientific">Acidicapsa dinghuensis</name>
    <dbReference type="NCBI Taxonomy" id="2218256"/>
    <lineage>
        <taxon>Bacteria</taxon>
        <taxon>Pseudomonadati</taxon>
        <taxon>Acidobacteriota</taxon>
        <taxon>Terriglobia</taxon>
        <taxon>Terriglobales</taxon>
        <taxon>Acidobacteriaceae</taxon>
        <taxon>Acidicapsa</taxon>
    </lineage>
</organism>
<evidence type="ECO:0000256" key="5">
    <source>
        <dbReference type="ARBA" id="ARBA00022989"/>
    </source>
</evidence>
<accession>A0ABW1EKB9</accession>
<comment type="subcellular location">
    <subcellularLocation>
        <location evidence="1">Cell membrane</location>
        <topology evidence="1">Multi-pass membrane protein</topology>
    </subcellularLocation>
</comment>
<proteinExistence type="predicted"/>
<feature type="transmembrane region" description="Helical" evidence="7">
    <location>
        <begin position="274"/>
        <end position="295"/>
    </location>
</feature>
<reference evidence="9" key="1">
    <citation type="journal article" date="2019" name="Int. J. Syst. Evol. Microbiol.">
        <title>The Global Catalogue of Microorganisms (GCM) 10K type strain sequencing project: providing services to taxonomists for standard genome sequencing and annotation.</title>
        <authorList>
            <consortium name="The Broad Institute Genomics Platform"/>
            <consortium name="The Broad Institute Genome Sequencing Center for Infectious Disease"/>
            <person name="Wu L."/>
            <person name="Ma J."/>
        </authorList>
    </citation>
    <scope>NUCLEOTIDE SEQUENCE [LARGE SCALE GENOMIC DNA]</scope>
    <source>
        <strain evidence="9">JCM 4087</strain>
    </source>
</reference>
<keyword evidence="5 7" id="KW-1133">Transmembrane helix</keyword>
<evidence type="ECO:0000313" key="8">
    <source>
        <dbReference type="EMBL" id="MFC5864665.1"/>
    </source>
</evidence>
<dbReference type="PRINTS" id="PR00173">
    <property type="entry name" value="EDTRNSPORT"/>
</dbReference>
<protein>
    <submittedName>
        <fullName evidence="8">Dicarboxylate/amino acid:cation symporter</fullName>
    </submittedName>
</protein>
<dbReference type="InterPro" id="IPR001991">
    <property type="entry name" value="Na-dicarboxylate_symporter"/>
</dbReference>
<comment type="caution">
    <text evidence="8">The sequence shown here is derived from an EMBL/GenBank/DDBJ whole genome shotgun (WGS) entry which is preliminary data.</text>
</comment>
<dbReference type="Proteomes" id="UP001596091">
    <property type="component" value="Unassembled WGS sequence"/>
</dbReference>
<dbReference type="InterPro" id="IPR036458">
    <property type="entry name" value="Na:dicarbo_symporter_sf"/>
</dbReference>
<dbReference type="PANTHER" id="PTHR42865">
    <property type="entry name" value="PROTON/GLUTAMATE-ASPARTATE SYMPORTER"/>
    <property type="match status" value="1"/>
</dbReference>
<name>A0ABW1EKB9_9BACT</name>
<feature type="transmembrane region" description="Helical" evidence="7">
    <location>
        <begin position="241"/>
        <end position="262"/>
    </location>
</feature>
<dbReference type="SUPFAM" id="SSF118215">
    <property type="entry name" value="Proton glutamate symport protein"/>
    <property type="match status" value="1"/>
</dbReference>
<evidence type="ECO:0000256" key="7">
    <source>
        <dbReference type="SAM" id="Phobius"/>
    </source>
</evidence>
<dbReference type="EMBL" id="JBHSPH010000010">
    <property type="protein sequence ID" value="MFC5864665.1"/>
    <property type="molecule type" value="Genomic_DNA"/>
</dbReference>
<keyword evidence="6 7" id="KW-0472">Membrane</keyword>
<dbReference type="PANTHER" id="PTHR42865:SF7">
    <property type="entry name" value="PROTON_GLUTAMATE-ASPARTATE SYMPORTER"/>
    <property type="match status" value="1"/>
</dbReference>
<evidence type="ECO:0000313" key="9">
    <source>
        <dbReference type="Proteomes" id="UP001596091"/>
    </source>
</evidence>
<feature type="transmembrane region" description="Helical" evidence="7">
    <location>
        <begin position="61"/>
        <end position="84"/>
    </location>
</feature>
<keyword evidence="9" id="KW-1185">Reference proteome</keyword>
<feature type="transmembrane region" description="Helical" evidence="7">
    <location>
        <begin position="37"/>
        <end position="54"/>
    </location>
</feature>
<feature type="transmembrane region" description="Helical" evidence="7">
    <location>
        <begin position="90"/>
        <end position="111"/>
    </location>
</feature>
<feature type="transmembrane region" description="Helical" evidence="7">
    <location>
        <begin position="199"/>
        <end position="217"/>
    </location>
</feature>
<keyword evidence="4 7" id="KW-0812">Transmembrane</keyword>
<gene>
    <name evidence="8" type="ORF">ACFPT7_20320</name>
</gene>
<evidence type="ECO:0000256" key="2">
    <source>
        <dbReference type="ARBA" id="ARBA00022448"/>
    </source>
</evidence>
<feature type="transmembrane region" description="Helical" evidence="7">
    <location>
        <begin position="123"/>
        <end position="146"/>
    </location>
</feature>
<keyword evidence="2" id="KW-0813">Transport</keyword>
<sequence>MRETGAGKASSRGWLLAAVIGLLVYGAGVLLAGNPAVGMALRVAAVLLLLVVTARRRSLTAWTFFAMLAGAEVGVDWPAVGLHLHALAEIFLRLVRLIVAPLIIGTMTTGIVGHGELKSLGRLALKTLIYFEVVTTLALLVGVVAIDLSRAGEGVNAPVVAAQQSVGGVGTPQAHQGVEEFLVHIFPENLVTAVGENQILQVAVFSILLGVSLAQIAEDKRAPLMRVLESMTAAMFQMTKIIMYMAPLAAGAALAFSVASMGVSSLLPLAKLVATFYVAAVAMVLLVFVPIMLIARVPVGKFFAAASEPAAIGFATSASQSALPIAMERMEEFGVPRWVVSFVIPSGYTFNMDGASLYLSVGSIFAAQAAGMHLTAWQQAVMVLTLMLTSKGIAGVPRATLMILLATAGQFHLPSGPIWMLLGVDALIDMGRTALNVTGNCLAAAVVGRGESGRMEADTILESH</sequence>
<dbReference type="Pfam" id="PF00375">
    <property type="entry name" value="SDF"/>
    <property type="match status" value="1"/>
</dbReference>
<feature type="transmembrane region" description="Helical" evidence="7">
    <location>
        <begin position="12"/>
        <end position="31"/>
    </location>
</feature>
<dbReference type="RefSeq" id="WP_263332775.1">
    <property type="nucleotide sequence ID" value="NZ_JAGSYH010000001.1"/>
</dbReference>
<evidence type="ECO:0000256" key="6">
    <source>
        <dbReference type="ARBA" id="ARBA00023136"/>
    </source>
</evidence>
<evidence type="ECO:0000256" key="1">
    <source>
        <dbReference type="ARBA" id="ARBA00004651"/>
    </source>
</evidence>